<proteinExistence type="predicted"/>
<dbReference type="AlphaFoldDB" id="A0A6A4YXJ4"/>
<dbReference type="Gene3D" id="2.60.40.1760">
    <property type="entry name" value="glycosyl hydrolase (family 31)"/>
    <property type="match status" value="1"/>
</dbReference>
<feature type="non-terminal residue" evidence="1">
    <location>
        <position position="534"/>
    </location>
</feature>
<name>A0A6A4YXJ4_9STRA</name>
<organism evidence="1">
    <name type="scientific">Aphanomyces stellatus</name>
    <dbReference type="NCBI Taxonomy" id="120398"/>
    <lineage>
        <taxon>Eukaryota</taxon>
        <taxon>Sar</taxon>
        <taxon>Stramenopiles</taxon>
        <taxon>Oomycota</taxon>
        <taxon>Saprolegniomycetes</taxon>
        <taxon>Saprolegniales</taxon>
        <taxon>Verrucalvaceae</taxon>
        <taxon>Aphanomyces</taxon>
    </lineage>
</organism>
<gene>
    <name evidence="1" type="ORF">As57867_007389</name>
</gene>
<reference evidence="1" key="1">
    <citation type="submission" date="2019-06" db="EMBL/GenBank/DDBJ databases">
        <title>Genomics analysis of Aphanomyces spp. identifies a new class of oomycete effector associated with host adaptation.</title>
        <authorList>
            <person name="Gaulin E."/>
        </authorList>
    </citation>
    <scope>NUCLEOTIDE SEQUENCE</scope>
    <source>
        <strain evidence="1">CBS 578.67</strain>
    </source>
</reference>
<sequence length="534" mass="59607">MNTWECMAANASRQSQIARSTSKLPSGLSRANRKMAFFSPAPSRRCMWKGSQVKFARLPRQQTYHVTKYRKHRVKFPFEAVENVRRERYCDNLASTKRESFGQTAISRFSSSYTTKVAMAAASAAVHFDARSRRGRPVLRADILRDRGWGDVEVFWFGPSRRAVVCLSHCHLLPPRKFLVVQFARSTNMNLRIPIAVVALAVLVQAQDKCAVSPSDRKECSTPSGSKDNASAGLLLLPPPASKEPRCFFAGTPTPAPVLRIFHVHGLPRDILRPRRARRLTHSDHGHTHDKKGGGNFYGVRPFYVWRESQGAHLGVFFLNSYAMEVVAQKPSTKEGRRPVHELGRALNPALVLGAGLPPLPLALRIARRQDEGRRRPQDTQWTDIDDIFPQPRMVAWVHKLHVAVHIPIVDADIGNQVKDDLVFIDGVAMKAFMKDPSKTVKKTSSGLAWSTFPTYSTPTPPGTMYWADQVAKRNHNGAVQDQASVDFDPEAAAIIAKTIRHRYTFLPYQLFHAHVGGSAMAVRSRSSSPPTSA</sequence>
<comment type="caution">
    <text evidence="1">The sequence shown here is derived from an EMBL/GenBank/DDBJ whole genome shotgun (WGS) entry which is preliminary data.</text>
</comment>
<evidence type="ECO:0000313" key="1">
    <source>
        <dbReference type="EMBL" id="KAF0704184.1"/>
    </source>
</evidence>
<dbReference type="EMBL" id="VJMH01003981">
    <property type="protein sequence ID" value="KAF0704184.1"/>
    <property type="molecule type" value="Genomic_DNA"/>
</dbReference>
<protein>
    <submittedName>
        <fullName evidence="1">Uncharacterized protein</fullName>
    </submittedName>
</protein>
<accession>A0A6A4YXJ4</accession>